<dbReference type="InterPro" id="IPR003356">
    <property type="entry name" value="DNA_methylase_A-5"/>
</dbReference>
<dbReference type="PATRIC" id="fig|1261.5.peg.1369"/>
<dbReference type="STRING" id="1261.HMPREF3195_01366"/>
<comment type="caution">
    <text evidence="4">The sequence shown here is derived from an EMBL/GenBank/DDBJ whole genome shotgun (WGS) entry which is preliminary data.</text>
</comment>
<keyword evidence="2" id="KW-0238">DNA-binding</keyword>
<dbReference type="RefSeq" id="WP_061101912.1">
    <property type="nucleotide sequence ID" value="NZ_KQ961832.1"/>
</dbReference>
<feature type="domain" description="DNA methylase adenine-specific" evidence="3">
    <location>
        <begin position="14"/>
        <end position="66"/>
    </location>
</feature>
<feature type="non-terminal residue" evidence="4">
    <location>
        <position position="1"/>
    </location>
</feature>
<name>A0A135YQ37_9FIRM</name>
<evidence type="ECO:0000259" key="3">
    <source>
        <dbReference type="Pfam" id="PF02384"/>
    </source>
</evidence>
<dbReference type="Proteomes" id="UP000070326">
    <property type="component" value="Unassembled WGS sequence"/>
</dbReference>
<reference evidence="4 5" key="1">
    <citation type="submission" date="2016-02" db="EMBL/GenBank/DDBJ databases">
        <authorList>
            <person name="Wen L."/>
            <person name="He K."/>
            <person name="Yang H."/>
        </authorList>
    </citation>
    <scope>NUCLEOTIDE SEQUENCE [LARGE SCALE GENOMIC DNA]</scope>
    <source>
        <strain evidence="4 5">MJR8628A</strain>
    </source>
</reference>
<evidence type="ECO:0000256" key="2">
    <source>
        <dbReference type="ARBA" id="ARBA00023125"/>
    </source>
</evidence>
<organism evidence="4 5">
    <name type="scientific">Peptostreptococcus anaerobius</name>
    <dbReference type="NCBI Taxonomy" id="1261"/>
    <lineage>
        <taxon>Bacteria</taxon>
        <taxon>Bacillati</taxon>
        <taxon>Bacillota</taxon>
        <taxon>Clostridia</taxon>
        <taxon>Peptostreptococcales</taxon>
        <taxon>Peptostreptococcaceae</taxon>
        <taxon>Peptostreptococcus</taxon>
    </lineage>
</organism>
<evidence type="ECO:0000313" key="5">
    <source>
        <dbReference type="Proteomes" id="UP000070326"/>
    </source>
</evidence>
<dbReference type="Pfam" id="PF02384">
    <property type="entry name" value="N6_Mtase"/>
    <property type="match status" value="1"/>
</dbReference>
<dbReference type="InterPro" id="IPR044946">
    <property type="entry name" value="Restrct_endonuc_typeI_TRD_sf"/>
</dbReference>
<dbReference type="AlphaFoldDB" id="A0A135YQ37"/>
<dbReference type="InterPro" id="IPR029063">
    <property type="entry name" value="SAM-dependent_MTases_sf"/>
</dbReference>
<dbReference type="GO" id="GO:0003677">
    <property type="term" value="F:DNA binding"/>
    <property type="evidence" value="ECO:0007669"/>
    <property type="project" value="UniProtKB-KW"/>
</dbReference>
<sequence>KINNDVSVDTFRPYFEEYAAERKSNQQDYTPDSVSKILATITRGSNDTDYSGYDMTAGTGTLIIQKWWDDMNCETPFTYAPHRYLYKADELSDSAIIYLIHNLALRGMNAIVVHGDVLEGTTKNIYFIQNSDDDYLHFSDINVMPRTDDIAREFSVSEWIGEPIEHIESQEVILNFAYPSIKEAFEVDYSNKPFEGKGLDYYHNRIKLKEVSHSIERSKKNKIYPKGAIIIQLSATSGQVGLLKSNGKVGTQYAVVTLKDYINPYIAFLWLKMEIPRFFHRVQEGLNVKLEEIGNCAFPILEYNRWMTKRPDMPLCYI</sequence>
<dbReference type="GO" id="GO:0008170">
    <property type="term" value="F:N-methyltransferase activity"/>
    <property type="evidence" value="ECO:0007669"/>
    <property type="project" value="InterPro"/>
</dbReference>
<protein>
    <recommendedName>
        <fullName evidence="3">DNA methylase adenine-specific domain-containing protein</fullName>
    </recommendedName>
</protein>
<evidence type="ECO:0000313" key="4">
    <source>
        <dbReference type="EMBL" id="KXI11461.1"/>
    </source>
</evidence>
<keyword evidence="1" id="KW-0680">Restriction system</keyword>
<dbReference type="Gene3D" id="3.90.220.20">
    <property type="entry name" value="DNA methylase specificity domains"/>
    <property type="match status" value="1"/>
</dbReference>
<dbReference type="SUPFAM" id="SSF116734">
    <property type="entry name" value="DNA methylase specificity domain"/>
    <property type="match status" value="1"/>
</dbReference>
<dbReference type="EMBL" id="LSQZ01000071">
    <property type="protein sequence ID" value="KXI11461.1"/>
    <property type="molecule type" value="Genomic_DNA"/>
</dbReference>
<proteinExistence type="predicted"/>
<evidence type="ECO:0000256" key="1">
    <source>
        <dbReference type="ARBA" id="ARBA00022747"/>
    </source>
</evidence>
<accession>A0A135YQ37</accession>
<gene>
    <name evidence="4" type="ORF">HMPREF3195_01366</name>
</gene>
<dbReference type="SUPFAM" id="SSF53335">
    <property type="entry name" value="S-adenosyl-L-methionine-dependent methyltransferases"/>
    <property type="match status" value="1"/>
</dbReference>
<dbReference type="GO" id="GO:0009307">
    <property type="term" value="P:DNA restriction-modification system"/>
    <property type="evidence" value="ECO:0007669"/>
    <property type="project" value="UniProtKB-KW"/>
</dbReference>